<dbReference type="SMART" id="SM00248">
    <property type="entry name" value="ANK"/>
    <property type="match status" value="7"/>
</dbReference>
<dbReference type="InterPro" id="IPR002110">
    <property type="entry name" value="Ankyrin_rpt"/>
</dbReference>
<dbReference type="Pfam" id="PF13857">
    <property type="entry name" value="Ank_5"/>
    <property type="match status" value="1"/>
</dbReference>
<dbReference type="AlphaFoldDB" id="A0A545V6K6"/>
<evidence type="ECO:0000313" key="3">
    <source>
        <dbReference type="EMBL" id="TQV97341.1"/>
    </source>
</evidence>
<dbReference type="OrthoDB" id="4868887at2759"/>
<organism evidence="3 4">
    <name type="scientific">Cordyceps javanica</name>
    <dbReference type="NCBI Taxonomy" id="43265"/>
    <lineage>
        <taxon>Eukaryota</taxon>
        <taxon>Fungi</taxon>
        <taxon>Dikarya</taxon>
        <taxon>Ascomycota</taxon>
        <taxon>Pezizomycotina</taxon>
        <taxon>Sordariomycetes</taxon>
        <taxon>Hypocreomycetidae</taxon>
        <taxon>Hypocreales</taxon>
        <taxon>Cordycipitaceae</taxon>
        <taxon>Cordyceps</taxon>
    </lineage>
</organism>
<dbReference type="Pfam" id="PF12796">
    <property type="entry name" value="Ank_2"/>
    <property type="match status" value="1"/>
</dbReference>
<sequence>MRHLPNELVVSIASRLESARDLSALARTDQRLSLCADPVLYGCHGSSALAWGARHGRDATVRKALRFRAPSVGESLDVASALGHESVVRLLLAAYAGDRADDDDAVNHGHRALVQAIRHNQKATATLLLESPAKVAFDARDASGRTLLSHVASGEEGGGWPAATLARRLLATGKVDPDARDHAGRTPLSHAAAAHDVAVVGALLDTGRVDLDARDGDGRTPLSYAASAVGEGSEAVVARLLLLLERDAVSSPPDVNAKDRLGWTPLMHAVVHGAEDKVELLLATGTADIQSRDNYGRTPLSQARSRGYMSIARLLLDWHLDKGSIQKL</sequence>
<dbReference type="PANTHER" id="PTHR24173:SF74">
    <property type="entry name" value="ANKYRIN REPEAT DOMAIN-CONTAINING PROTEIN 16"/>
    <property type="match status" value="1"/>
</dbReference>
<keyword evidence="4" id="KW-1185">Reference proteome</keyword>
<dbReference type="EMBL" id="SPUK01000005">
    <property type="protein sequence ID" value="TQV97341.1"/>
    <property type="molecule type" value="Genomic_DNA"/>
</dbReference>
<evidence type="ECO:0000256" key="1">
    <source>
        <dbReference type="ARBA" id="ARBA00022737"/>
    </source>
</evidence>
<evidence type="ECO:0000313" key="4">
    <source>
        <dbReference type="Proteomes" id="UP000315783"/>
    </source>
</evidence>
<comment type="caution">
    <text evidence="3">The sequence shown here is derived from an EMBL/GenBank/DDBJ whole genome shotgun (WGS) entry which is preliminary data.</text>
</comment>
<proteinExistence type="predicted"/>
<dbReference type="InterPro" id="IPR036770">
    <property type="entry name" value="Ankyrin_rpt-contain_sf"/>
</dbReference>
<name>A0A545V6K6_9HYPO</name>
<keyword evidence="1" id="KW-0677">Repeat</keyword>
<keyword evidence="2" id="KW-0040">ANK repeat</keyword>
<evidence type="ECO:0000256" key="2">
    <source>
        <dbReference type="ARBA" id="ARBA00023043"/>
    </source>
</evidence>
<gene>
    <name evidence="3" type="ORF">IF1G_04581</name>
</gene>
<dbReference type="STRING" id="43265.A0A545V6K6"/>
<dbReference type="PANTHER" id="PTHR24173">
    <property type="entry name" value="ANKYRIN REPEAT CONTAINING"/>
    <property type="match status" value="1"/>
</dbReference>
<protein>
    <submittedName>
        <fullName evidence="3">Ankyrin repeats (3 copies) domain-containing protein</fullName>
    </submittedName>
</protein>
<dbReference type="Proteomes" id="UP000315783">
    <property type="component" value="Unassembled WGS sequence"/>
</dbReference>
<reference evidence="3 4" key="1">
    <citation type="journal article" date="2019" name="Appl. Microbiol. Biotechnol.">
        <title>Genome sequence of Isaria javanica and comparative genome analysis insights into family S53 peptidase evolution in fungal entomopathogens.</title>
        <authorList>
            <person name="Lin R."/>
            <person name="Zhang X."/>
            <person name="Xin B."/>
            <person name="Zou M."/>
            <person name="Gao Y."/>
            <person name="Qin F."/>
            <person name="Hu Q."/>
            <person name="Xie B."/>
            <person name="Cheng X."/>
        </authorList>
    </citation>
    <scope>NUCLEOTIDE SEQUENCE [LARGE SCALE GENOMIC DNA]</scope>
    <source>
        <strain evidence="3 4">IJ1G</strain>
    </source>
</reference>
<dbReference type="Gene3D" id="1.25.40.20">
    <property type="entry name" value="Ankyrin repeat-containing domain"/>
    <property type="match status" value="2"/>
</dbReference>
<dbReference type="SUPFAM" id="SSF48403">
    <property type="entry name" value="Ankyrin repeat"/>
    <property type="match status" value="1"/>
</dbReference>
<accession>A0A545V6K6</accession>